<evidence type="ECO:0000256" key="1">
    <source>
        <dbReference type="ARBA" id="ARBA00007118"/>
    </source>
</evidence>
<organism evidence="4">
    <name type="scientific">hydrothermal vent metagenome</name>
    <dbReference type="NCBI Taxonomy" id="652676"/>
    <lineage>
        <taxon>unclassified sequences</taxon>
        <taxon>metagenomes</taxon>
        <taxon>ecological metagenomes</taxon>
    </lineage>
</organism>
<accession>A0A3B0QV78</accession>
<comment type="similarity">
    <text evidence="1">Belongs to the nitroreductase family.</text>
</comment>
<feature type="domain" description="Nitroreductase" evidence="3">
    <location>
        <begin position="14"/>
        <end position="67"/>
    </location>
</feature>
<proteinExistence type="inferred from homology"/>
<evidence type="ECO:0000259" key="3">
    <source>
        <dbReference type="Pfam" id="PF00881"/>
    </source>
</evidence>
<dbReference type="InterPro" id="IPR029479">
    <property type="entry name" value="Nitroreductase"/>
</dbReference>
<reference evidence="4" key="1">
    <citation type="submission" date="2018-06" db="EMBL/GenBank/DDBJ databases">
        <authorList>
            <person name="Zhirakovskaya E."/>
        </authorList>
    </citation>
    <scope>NUCLEOTIDE SEQUENCE</scope>
</reference>
<dbReference type="GO" id="GO:0016491">
    <property type="term" value="F:oxidoreductase activity"/>
    <property type="evidence" value="ECO:0007669"/>
    <property type="project" value="UniProtKB-KW"/>
</dbReference>
<gene>
    <name evidence="4" type="ORF">MNBD_DELTA01-787</name>
</gene>
<name>A0A3B0QV78_9ZZZZ</name>
<protein>
    <recommendedName>
        <fullName evidence="3">Nitroreductase domain-containing protein</fullName>
    </recommendedName>
</protein>
<feature type="domain" description="Nitroreductase" evidence="3">
    <location>
        <begin position="68"/>
        <end position="152"/>
    </location>
</feature>
<dbReference type="AlphaFoldDB" id="A0A3B0QV78"/>
<sequence>MNERLSGFYELYLRRRSIREFSGRDIEEDVLRRLLEVLRMAQSAANRQPWHFIVVRDEQREAFNEVFTKDGFKAAPVLIVACAEPERAWERKPDGRNYAWVDVTIAVTEMIGAATAEGVGSCWVAAIEPLKVKELLGIPDKIDVVGVIAMGYPNEELRQIEKDRWPLEKIVHYGKW</sequence>
<dbReference type="PANTHER" id="PTHR43673:SF10">
    <property type="entry name" value="NADH DEHYDROGENASE_NAD(P)H NITROREDUCTASE XCC3605-RELATED"/>
    <property type="match status" value="1"/>
</dbReference>
<dbReference type="EMBL" id="UOEA01000060">
    <property type="protein sequence ID" value="VAV84161.1"/>
    <property type="molecule type" value="Genomic_DNA"/>
</dbReference>
<dbReference type="PANTHER" id="PTHR43673">
    <property type="entry name" value="NAD(P)H NITROREDUCTASE YDGI-RELATED"/>
    <property type="match status" value="1"/>
</dbReference>
<dbReference type="Pfam" id="PF00881">
    <property type="entry name" value="Nitroreductase"/>
    <property type="match status" value="2"/>
</dbReference>
<dbReference type="Gene3D" id="3.40.109.10">
    <property type="entry name" value="NADH Oxidase"/>
    <property type="match status" value="1"/>
</dbReference>
<keyword evidence="2" id="KW-0560">Oxidoreductase</keyword>
<dbReference type="InterPro" id="IPR000415">
    <property type="entry name" value="Nitroreductase-like"/>
</dbReference>
<evidence type="ECO:0000256" key="2">
    <source>
        <dbReference type="ARBA" id="ARBA00023002"/>
    </source>
</evidence>
<dbReference type="SUPFAM" id="SSF55469">
    <property type="entry name" value="FMN-dependent nitroreductase-like"/>
    <property type="match status" value="1"/>
</dbReference>
<evidence type="ECO:0000313" key="4">
    <source>
        <dbReference type="EMBL" id="VAV84161.1"/>
    </source>
</evidence>